<reference evidence="3" key="1">
    <citation type="submission" date="2016-11" db="EMBL/GenBank/DDBJ databases">
        <authorList>
            <person name="Varghese N."/>
            <person name="Submissions S."/>
        </authorList>
    </citation>
    <scope>NUCLEOTIDE SEQUENCE [LARGE SCALE GENOMIC DNA]</scope>
    <source>
        <strain evidence="3">USBA-503</strain>
    </source>
</reference>
<feature type="region of interest" description="Disordered" evidence="1">
    <location>
        <begin position="1"/>
        <end position="49"/>
    </location>
</feature>
<organism evidence="2 3">
    <name type="scientific">Alicyclobacillus tolerans</name>
    <dbReference type="NCBI Taxonomy" id="90970"/>
    <lineage>
        <taxon>Bacteria</taxon>
        <taxon>Bacillati</taxon>
        <taxon>Bacillota</taxon>
        <taxon>Bacilli</taxon>
        <taxon>Bacillales</taxon>
        <taxon>Alicyclobacillaceae</taxon>
        <taxon>Alicyclobacillus</taxon>
    </lineage>
</organism>
<dbReference type="AlphaFoldDB" id="A0A1M6XPD6"/>
<feature type="compositionally biased region" description="Polar residues" evidence="1">
    <location>
        <begin position="24"/>
        <end position="37"/>
    </location>
</feature>
<gene>
    <name evidence="2" type="ORF">SAMN05443507_1362</name>
</gene>
<name>A0A1M6XPD6_9BACL</name>
<evidence type="ECO:0000313" key="2">
    <source>
        <dbReference type="EMBL" id="SHL07847.1"/>
    </source>
</evidence>
<accession>A0A1M6XPD6</accession>
<dbReference type="EMBL" id="FRAF01000036">
    <property type="protein sequence ID" value="SHL07847.1"/>
    <property type="molecule type" value="Genomic_DNA"/>
</dbReference>
<dbReference type="STRING" id="1830138.SAMN05443507_1362"/>
<keyword evidence="3" id="KW-1185">Reference proteome</keyword>
<dbReference type="Proteomes" id="UP000184016">
    <property type="component" value="Unassembled WGS sequence"/>
</dbReference>
<evidence type="ECO:0000313" key="3">
    <source>
        <dbReference type="Proteomes" id="UP000184016"/>
    </source>
</evidence>
<sequence length="63" mass="6719">MAGRQGLQDPPHHPSGAELAVGRTATQPTKGTPQSYGEKSGVRPINTEGSVKGFRQVCRNRFA</sequence>
<protein>
    <submittedName>
        <fullName evidence="2">Uncharacterized protein</fullName>
    </submittedName>
</protein>
<proteinExistence type="predicted"/>
<evidence type="ECO:0000256" key="1">
    <source>
        <dbReference type="SAM" id="MobiDB-lite"/>
    </source>
</evidence>